<evidence type="ECO:0000256" key="1">
    <source>
        <dbReference type="SAM" id="MobiDB-lite"/>
    </source>
</evidence>
<accession>A0AAV9QWZ4</accession>
<comment type="caution">
    <text evidence="2">The sequence shown here is derived from an EMBL/GenBank/DDBJ whole genome shotgun (WGS) entry which is preliminary data.</text>
</comment>
<evidence type="ECO:0000313" key="2">
    <source>
        <dbReference type="EMBL" id="KAK5601889.1"/>
    </source>
</evidence>
<name>A0AAV9QWZ4_9TELE</name>
<protein>
    <submittedName>
        <fullName evidence="2">Uncharacterized protein</fullName>
    </submittedName>
</protein>
<feature type="compositionally biased region" description="Low complexity" evidence="1">
    <location>
        <begin position="67"/>
        <end position="82"/>
    </location>
</feature>
<dbReference type="AlphaFoldDB" id="A0AAV9QWZ4"/>
<dbReference type="Proteomes" id="UP001311232">
    <property type="component" value="Unassembled WGS sequence"/>
</dbReference>
<sequence>MWDFSLRPQISVVSRLKLTGVTTASQLLSTMSPVTRVFLGALRGPWGSSLYLHDHEPKPSDSIQDGSTQTSVTTKSVTCQTSAGDDEDQHQPASLKELKSQTSAKSDAMQDEMGPPQLSDGLLAEFPMSRIPPQPFSPPSPYPQSSRLCIALLRDMDGSGSPQLMSLPHHLSSRRSLYHLPF</sequence>
<feature type="region of interest" description="Disordered" evidence="1">
    <location>
        <begin position="53"/>
        <end position="121"/>
    </location>
</feature>
<keyword evidence="3" id="KW-1185">Reference proteome</keyword>
<gene>
    <name evidence="2" type="ORF">CRENBAI_019309</name>
</gene>
<evidence type="ECO:0000313" key="3">
    <source>
        <dbReference type="Proteomes" id="UP001311232"/>
    </source>
</evidence>
<reference evidence="2 3" key="1">
    <citation type="submission" date="2021-06" db="EMBL/GenBank/DDBJ databases">
        <authorList>
            <person name="Palmer J.M."/>
        </authorList>
    </citation>
    <scope>NUCLEOTIDE SEQUENCE [LARGE SCALE GENOMIC DNA]</scope>
    <source>
        <strain evidence="2 3">MEX-2019</strain>
        <tissue evidence="2">Muscle</tissue>
    </source>
</reference>
<organism evidence="2 3">
    <name type="scientific">Crenichthys baileyi</name>
    <name type="common">White River springfish</name>
    <dbReference type="NCBI Taxonomy" id="28760"/>
    <lineage>
        <taxon>Eukaryota</taxon>
        <taxon>Metazoa</taxon>
        <taxon>Chordata</taxon>
        <taxon>Craniata</taxon>
        <taxon>Vertebrata</taxon>
        <taxon>Euteleostomi</taxon>
        <taxon>Actinopterygii</taxon>
        <taxon>Neopterygii</taxon>
        <taxon>Teleostei</taxon>
        <taxon>Neoteleostei</taxon>
        <taxon>Acanthomorphata</taxon>
        <taxon>Ovalentaria</taxon>
        <taxon>Atherinomorphae</taxon>
        <taxon>Cyprinodontiformes</taxon>
        <taxon>Goodeidae</taxon>
        <taxon>Crenichthys</taxon>
    </lineage>
</organism>
<dbReference type="EMBL" id="JAHHUM010002641">
    <property type="protein sequence ID" value="KAK5601889.1"/>
    <property type="molecule type" value="Genomic_DNA"/>
</dbReference>
<proteinExistence type="predicted"/>